<dbReference type="InterPro" id="IPR032820">
    <property type="entry name" value="ATPase_put"/>
</dbReference>
<keyword evidence="1" id="KW-0812">Transmembrane</keyword>
<dbReference type="AlphaFoldDB" id="A0A150XCB4"/>
<protein>
    <recommendedName>
        <fullName evidence="4">ATPase F0F1</fullName>
    </recommendedName>
</protein>
<keyword evidence="3" id="KW-1185">Reference proteome</keyword>
<feature type="transmembrane region" description="Helical" evidence="1">
    <location>
        <begin position="55"/>
        <end position="73"/>
    </location>
</feature>
<name>A0A150XCB4_ROSEK</name>
<accession>A0A150XCB4</accession>
<keyword evidence="1" id="KW-1133">Transmembrane helix</keyword>
<sequence length="79" mass="9429">MLTLFMKPKKSPFEKKPVNVYLKYSQLGLQMFLTIGLCAWLGYKIDHWYFEGKPIFFIILFLLGAFGAFYQFYRQIKSD</sequence>
<reference evidence="2" key="1">
    <citation type="submission" date="2016-01" db="EMBL/GenBank/DDBJ databases">
        <title>Genome sequencing of Roseivirga ehrenbergii KMM 6017.</title>
        <authorList>
            <person name="Selvaratnam C."/>
            <person name="Thevarajoo S."/>
            <person name="Goh K.M."/>
            <person name="Ee R."/>
            <person name="Chan K.-G."/>
            <person name="Chong C.S."/>
        </authorList>
    </citation>
    <scope>NUCLEOTIDE SEQUENCE [LARGE SCALE GENOMIC DNA]</scope>
    <source>
        <strain evidence="2">KMM 6017</strain>
    </source>
</reference>
<feature type="transmembrane region" description="Helical" evidence="1">
    <location>
        <begin position="21"/>
        <end position="43"/>
    </location>
</feature>
<comment type="caution">
    <text evidence="2">The sequence shown here is derived from an EMBL/GenBank/DDBJ whole genome shotgun (WGS) entry which is preliminary data.</text>
</comment>
<evidence type="ECO:0000256" key="1">
    <source>
        <dbReference type="SAM" id="Phobius"/>
    </source>
</evidence>
<dbReference type="STRING" id="279360.MB14_03595"/>
<dbReference type="RefSeq" id="WP_062591412.1">
    <property type="nucleotide sequence ID" value="NZ_LQZQ01000023.1"/>
</dbReference>
<evidence type="ECO:0000313" key="2">
    <source>
        <dbReference type="EMBL" id="KYG76341.1"/>
    </source>
</evidence>
<dbReference type="Proteomes" id="UP000075583">
    <property type="component" value="Unassembled WGS sequence"/>
</dbReference>
<evidence type="ECO:0000313" key="3">
    <source>
        <dbReference type="Proteomes" id="UP000075583"/>
    </source>
</evidence>
<proteinExistence type="predicted"/>
<gene>
    <name evidence="2" type="ORF">MB14_03595</name>
</gene>
<dbReference type="Pfam" id="PF09527">
    <property type="entry name" value="ATPase_gene1"/>
    <property type="match status" value="1"/>
</dbReference>
<organism evidence="2 3">
    <name type="scientific">Roseivirga ehrenbergii (strain DSM 102268 / JCM 13514 / KCTC 12282 / NCIMB 14502 / KMM 6017)</name>
    <dbReference type="NCBI Taxonomy" id="279360"/>
    <lineage>
        <taxon>Bacteria</taxon>
        <taxon>Pseudomonadati</taxon>
        <taxon>Bacteroidota</taxon>
        <taxon>Cytophagia</taxon>
        <taxon>Cytophagales</taxon>
        <taxon>Roseivirgaceae</taxon>
        <taxon>Roseivirga</taxon>
    </lineage>
</organism>
<keyword evidence="1" id="KW-0472">Membrane</keyword>
<dbReference type="EMBL" id="LQZQ01000023">
    <property type="protein sequence ID" value="KYG76341.1"/>
    <property type="molecule type" value="Genomic_DNA"/>
</dbReference>
<evidence type="ECO:0008006" key="4">
    <source>
        <dbReference type="Google" id="ProtNLM"/>
    </source>
</evidence>